<protein>
    <submittedName>
        <fullName evidence="3">ABC-type transport auxiliary lipoprotein family protein</fullName>
    </submittedName>
</protein>
<dbReference type="EMBL" id="CP119316">
    <property type="protein sequence ID" value="WEK48125.1"/>
    <property type="molecule type" value="Genomic_DNA"/>
</dbReference>
<dbReference type="SUPFAM" id="SSF159594">
    <property type="entry name" value="XCC0632-like"/>
    <property type="match status" value="1"/>
</dbReference>
<sequence>MKKLALVLTLSAALSGCVSLGKDPPPALLTLTPAVTAPAGLSATGKPIDALTVIEPAAPQKLDVTRVPVQVDGATIAYLKDAVWVEKPARLFARLISETIRAKQTRMVIEGSDVRFAAATKLSGQLTEMGYDVQSGSVVVRFDAVLQQPNGQVMTRRFEATVPGVQATPEAVGPALNQAANKVAADVAAWIG</sequence>
<evidence type="ECO:0000313" key="4">
    <source>
        <dbReference type="Proteomes" id="UP001218362"/>
    </source>
</evidence>
<dbReference type="KEGG" id="acob:P0Y56_07465"/>
<proteinExistence type="predicted"/>
<organism evidence="3 4">
    <name type="scientific">Candidatus Andeanibacterium colombiense</name>
    <dbReference type="NCBI Taxonomy" id="3121345"/>
    <lineage>
        <taxon>Bacteria</taxon>
        <taxon>Pseudomonadati</taxon>
        <taxon>Pseudomonadota</taxon>
        <taxon>Alphaproteobacteria</taxon>
        <taxon>Sphingomonadales</taxon>
        <taxon>Sphingomonadaceae</taxon>
        <taxon>Candidatus Andeanibacterium</taxon>
    </lineage>
</organism>
<dbReference type="Pfam" id="PF03886">
    <property type="entry name" value="ABC_trans_aux"/>
    <property type="match status" value="1"/>
</dbReference>
<dbReference type="AlphaFoldDB" id="A0AAJ5X8Z4"/>
<gene>
    <name evidence="3" type="ORF">P0Y56_07465</name>
</gene>
<dbReference type="Gene3D" id="3.40.50.10610">
    <property type="entry name" value="ABC-type transport auxiliary lipoprotein component"/>
    <property type="match status" value="1"/>
</dbReference>
<dbReference type="PROSITE" id="PS51257">
    <property type="entry name" value="PROKAR_LIPOPROTEIN"/>
    <property type="match status" value="1"/>
</dbReference>
<evidence type="ECO:0000256" key="1">
    <source>
        <dbReference type="SAM" id="SignalP"/>
    </source>
</evidence>
<reference evidence="3" key="1">
    <citation type="submission" date="2023-03" db="EMBL/GenBank/DDBJ databases">
        <title>Andean soil-derived lignocellulolytic bacterial consortium as a source of novel taxa and putative plastic-active enzymes.</title>
        <authorList>
            <person name="Diaz-Garcia L."/>
            <person name="Chuvochina M."/>
            <person name="Feuerriegel G."/>
            <person name="Bunk B."/>
            <person name="Sproer C."/>
            <person name="Streit W.R."/>
            <person name="Rodriguez L.M."/>
            <person name="Overmann J."/>
            <person name="Jimenez D.J."/>
        </authorList>
    </citation>
    <scope>NUCLEOTIDE SEQUENCE</scope>
    <source>
        <strain evidence="3">MAG 26</strain>
    </source>
</reference>
<dbReference type="Proteomes" id="UP001218362">
    <property type="component" value="Chromosome"/>
</dbReference>
<name>A0AAJ5X8Z4_9SPHN</name>
<keyword evidence="3" id="KW-0449">Lipoprotein</keyword>
<dbReference type="InterPro" id="IPR005586">
    <property type="entry name" value="ABC_trans_aux"/>
</dbReference>
<feature type="domain" description="ABC-type transport auxiliary lipoprotein component" evidence="2">
    <location>
        <begin position="37"/>
        <end position="188"/>
    </location>
</feature>
<evidence type="ECO:0000313" key="3">
    <source>
        <dbReference type="EMBL" id="WEK48125.1"/>
    </source>
</evidence>
<feature type="signal peptide" evidence="1">
    <location>
        <begin position="1"/>
        <end position="21"/>
    </location>
</feature>
<keyword evidence="1" id="KW-0732">Signal</keyword>
<feature type="chain" id="PRO_5042540479" evidence="1">
    <location>
        <begin position="22"/>
        <end position="192"/>
    </location>
</feature>
<accession>A0AAJ5X8Z4</accession>
<evidence type="ECO:0000259" key="2">
    <source>
        <dbReference type="Pfam" id="PF03886"/>
    </source>
</evidence>